<evidence type="ECO:0000313" key="3">
    <source>
        <dbReference type="Proteomes" id="UP000031668"/>
    </source>
</evidence>
<dbReference type="Proteomes" id="UP000031668">
    <property type="component" value="Unassembled WGS sequence"/>
</dbReference>
<reference evidence="2 3" key="1">
    <citation type="journal article" date="2014" name="Genome Biol. Evol.">
        <title>The genome of the myxosporean Thelohanellus kitauei shows adaptations to nutrient acquisition within its fish host.</title>
        <authorList>
            <person name="Yang Y."/>
            <person name="Xiong J."/>
            <person name="Zhou Z."/>
            <person name="Huo F."/>
            <person name="Miao W."/>
            <person name="Ran C."/>
            <person name="Liu Y."/>
            <person name="Zhang J."/>
            <person name="Feng J."/>
            <person name="Wang M."/>
            <person name="Wang M."/>
            <person name="Wang L."/>
            <person name="Yao B."/>
        </authorList>
    </citation>
    <scope>NUCLEOTIDE SEQUENCE [LARGE SCALE GENOMIC DNA]</scope>
    <source>
        <strain evidence="2">Wuqing</strain>
    </source>
</reference>
<proteinExistence type="predicted"/>
<dbReference type="AlphaFoldDB" id="A0A0C2JU56"/>
<organism evidence="2 3">
    <name type="scientific">Thelohanellus kitauei</name>
    <name type="common">Myxosporean</name>
    <dbReference type="NCBI Taxonomy" id="669202"/>
    <lineage>
        <taxon>Eukaryota</taxon>
        <taxon>Metazoa</taxon>
        <taxon>Cnidaria</taxon>
        <taxon>Myxozoa</taxon>
        <taxon>Myxosporea</taxon>
        <taxon>Bivalvulida</taxon>
        <taxon>Platysporina</taxon>
        <taxon>Myxobolidae</taxon>
        <taxon>Thelohanellus</taxon>
    </lineage>
</organism>
<accession>A0A0C2JU56</accession>
<feature type="region of interest" description="Disordered" evidence="1">
    <location>
        <begin position="97"/>
        <end position="116"/>
    </location>
</feature>
<evidence type="ECO:0000313" key="2">
    <source>
        <dbReference type="EMBL" id="KII72918.1"/>
    </source>
</evidence>
<name>A0A0C2JU56_THEKT</name>
<comment type="caution">
    <text evidence="2">The sequence shown here is derived from an EMBL/GenBank/DDBJ whole genome shotgun (WGS) entry which is preliminary data.</text>
</comment>
<evidence type="ECO:0000256" key="1">
    <source>
        <dbReference type="SAM" id="MobiDB-lite"/>
    </source>
</evidence>
<dbReference type="EMBL" id="JWZT01001075">
    <property type="protein sequence ID" value="KII72918.1"/>
    <property type="molecule type" value="Genomic_DNA"/>
</dbReference>
<keyword evidence="3" id="KW-1185">Reference proteome</keyword>
<gene>
    <name evidence="2" type="ORF">RF11_14491</name>
</gene>
<sequence length="116" mass="13408">MKNIVHGLVLTKGDQTERHYSILWTLEKNIRKGDHTDGGGALGTGYVIFDASFDTHGGNRKKSNNCIVHDRIPWIHSRQSRRNQDSLRWNLLDRESMCDTKESEPSITKKDKYERP</sequence>
<protein>
    <submittedName>
        <fullName evidence="2">Uncharacterized protein</fullName>
    </submittedName>
</protein>